<dbReference type="PANTHER" id="PTHR37535:SF2">
    <property type="entry name" value="FINGER DOMAIN PROTEIN, PUTATIVE (AFU_ORTHOLOGUE AFUA_6G09300)-RELATED"/>
    <property type="match status" value="1"/>
</dbReference>
<gene>
    <name evidence="1" type="ORF">KHLLAP_LOCUS9231</name>
</gene>
<keyword evidence="2" id="KW-1185">Reference proteome</keyword>
<dbReference type="EMBL" id="CAUWAG010000012">
    <property type="protein sequence ID" value="CAJ2508763.1"/>
    <property type="molecule type" value="Genomic_DNA"/>
</dbReference>
<reference evidence="1" key="1">
    <citation type="submission" date="2023-10" db="EMBL/GenBank/DDBJ databases">
        <authorList>
            <person name="Hackl T."/>
        </authorList>
    </citation>
    <scope>NUCLEOTIDE SEQUENCE</scope>
</reference>
<name>A0AAI8YL09_9PEZI</name>
<protein>
    <submittedName>
        <fullName evidence="1">Uu.00g137890.m01.CDS01</fullName>
    </submittedName>
</protein>
<dbReference type="Proteomes" id="UP001295740">
    <property type="component" value="Unassembled WGS sequence"/>
</dbReference>
<evidence type="ECO:0000313" key="1">
    <source>
        <dbReference type="EMBL" id="CAJ2508763.1"/>
    </source>
</evidence>
<accession>A0AAI8YL09</accession>
<evidence type="ECO:0000313" key="2">
    <source>
        <dbReference type="Proteomes" id="UP001295740"/>
    </source>
</evidence>
<comment type="caution">
    <text evidence="1">The sequence shown here is derived from an EMBL/GenBank/DDBJ whole genome shotgun (WGS) entry which is preliminary data.</text>
</comment>
<dbReference type="AlphaFoldDB" id="A0AAI8YL09"/>
<proteinExistence type="predicted"/>
<dbReference type="InterPro" id="IPR021842">
    <property type="entry name" value="DUF3435"/>
</dbReference>
<sequence length="313" mass="35737">MARQRVHNEPCDSQVTDDLYDTDASFSAVGDVDADNFLDVDEDVSSPESDVTDVEDFTDDDFNVADQVHLFAGNVHPPEYYQRALREFNKSAFDSGNYSPGSTVLLDAIEKQWRTFCTDVVGRDPQTCFESIDIRLLYNFFDWSLNQMVGKNGRKKRGTKKSSSLGTNWKVFRLVYETAMADVSKALCNLTLDHANSTPFQKHYLGRAVRADMWGILCGQKPQQALLKQSCSIGHSMSKRRPVDLTPEQAVSVNTDPNVRRLIRQLKNLRLGTKQQIDAQQELRNLKQRLKKLLLQKIREDWTDEQAIDDIEH</sequence>
<dbReference type="Pfam" id="PF11917">
    <property type="entry name" value="DUF3435"/>
    <property type="match status" value="1"/>
</dbReference>
<dbReference type="PANTHER" id="PTHR37535">
    <property type="entry name" value="FLUG DOMAIN PROTEIN"/>
    <property type="match status" value="1"/>
</dbReference>
<organism evidence="1 2">
    <name type="scientific">Anthostomella pinea</name>
    <dbReference type="NCBI Taxonomy" id="933095"/>
    <lineage>
        <taxon>Eukaryota</taxon>
        <taxon>Fungi</taxon>
        <taxon>Dikarya</taxon>
        <taxon>Ascomycota</taxon>
        <taxon>Pezizomycotina</taxon>
        <taxon>Sordariomycetes</taxon>
        <taxon>Xylariomycetidae</taxon>
        <taxon>Xylariales</taxon>
        <taxon>Xylariaceae</taxon>
        <taxon>Anthostomella</taxon>
    </lineage>
</organism>